<dbReference type="Proteomes" id="UP000198604">
    <property type="component" value="Unassembled WGS sequence"/>
</dbReference>
<dbReference type="InterPro" id="IPR045155">
    <property type="entry name" value="Beta-lactam_cat"/>
</dbReference>
<dbReference type="Pfam" id="PF13354">
    <property type="entry name" value="Beta-lactamase2"/>
    <property type="match status" value="1"/>
</dbReference>
<organism evidence="3 4">
    <name type="scientific">Streptococcus varani</name>
    <dbReference type="NCBI Taxonomy" id="1608583"/>
    <lineage>
        <taxon>Bacteria</taxon>
        <taxon>Bacillati</taxon>
        <taxon>Bacillota</taxon>
        <taxon>Bacilli</taxon>
        <taxon>Lactobacillales</taxon>
        <taxon>Streptococcaceae</taxon>
        <taxon>Streptococcus</taxon>
    </lineage>
</organism>
<evidence type="ECO:0000259" key="2">
    <source>
        <dbReference type="Pfam" id="PF19087"/>
    </source>
</evidence>
<feature type="domain" description="DUF5776" evidence="2">
    <location>
        <begin position="46"/>
        <end position="107"/>
    </location>
</feature>
<sequence length="426" mass="48777">MKKYLLLVLIPILLGSTIVDSTEIDFILTNQENYLLNFRVTDSRFQSIPSNPNLYSQIDTYLDRDLTQKISTLKVNQQFKIKSIEINKTNQQVFLLENGQYIFADSSLIYDDIILESISTQKDLWIKKDFKVYSSPIGNQQKELATSLKAYQLVHISEFVTTHTTVYAKIEGQGWIDSKNLSQEDNRMEAVQELLNQKYSSDNFGIYVKQISNQKTAGINEDKIMYAASITKLPLLYYVQEKIDNNEYSLTQGLQYIDKTSGFKGSYSPEGSGSLEKEATNRHYRIDELIDKTAKESDNVTSNILAYYITKKFDSNFYEDITAIVGEKWDMSSRLASAHMAGLMMEAVYDQGGYVLESLKSTNFDDQRIPRDIPVPVAHKIGDAYEFRHDVGIVYTDSPFVLSIFTENSDYDSISTIADDIYRILR</sequence>
<dbReference type="InterPro" id="IPR012338">
    <property type="entry name" value="Beta-lactam/transpept-like"/>
</dbReference>
<evidence type="ECO:0000313" key="4">
    <source>
        <dbReference type="Proteomes" id="UP000198604"/>
    </source>
</evidence>
<dbReference type="PANTHER" id="PTHR35333:SF3">
    <property type="entry name" value="BETA-LACTAMASE-TYPE TRANSPEPTIDASE FOLD CONTAINING PROTEIN"/>
    <property type="match status" value="1"/>
</dbReference>
<dbReference type="InterPro" id="IPR000871">
    <property type="entry name" value="Beta-lactam_class-A"/>
</dbReference>
<dbReference type="STRING" id="1608583.BN1356_00336"/>
<evidence type="ECO:0000313" key="3">
    <source>
        <dbReference type="EMBL" id="CQR23970.1"/>
    </source>
</evidence>
<dbReference type="Gene3D" id="3.40.710.10">
    <property type="entry name" value="DD-peptidase/beta-lactamase superfamily"/>
    <property type="match status" value="1"/>
</dbReference>
<dbReference type="GO" id="GO:0046677">
    <property type="term" value="P:response to antibiotic"/>
    <property type="evidence" value="ECO:0007669"/>
    <property type="project" value="InterPro"/>
</dbReference>
<dbReference type="OrthoDB" id="2240388at2"/>
<name>A0A0E4H2S4_9STRE</name>
<gene>
    <name evidence="3" type="ORF">BN1356_00336</name>
</gene>
<dbReference type="GO" id="GO:0030655">
    <property type="term" value="P:beta-lactam antibiotic catabolic process"/>
    <property type="evidence" value="ECO:0007669"/>
    <property type="project" value="InterPro"/>
</dbReference>
<feature type="domain" description="Beta-lactamase class A catalytic" evidence="1">
    <location>
        <begin position="205"/>
        <end position="406"/>
    </location>
</feature>
<dbReference type="PANTHER" id="PTHR35333">
    <property type="entry name" value="BETA-LACTAMASE"/>
    <property type="match status" value="1"/>
</dbReference>
<dbReference type="AlphaFoldDB" id="A0A0E4H2S4"/>
<dbReference type="InterPro" id="IPR044081">
    <property type="entry name" value="DUF5776"/>
</dbReference>
<dbReference type="RefSeq" id="WP_093649691.1">
    <property type="nucleotide sequence ID" value="NZ_CTEN01000001.1"/>
</dbReference>
<dbReference type="GO" id="GO:0008800">
    <property type="term" value="F:beta-lactamase activity"/>
    <property type="evidence" value="ECO:0007669"/>
    <property type="project" value="InterPro"/>
</dbReference>
<reference evidence="4" key="1">
    <citation type="submission" date="2015-03" db="EMBL/GenBank/DDBJ databases">
        <authorList>
            <person name="Urmite Genomes"/>
        </authorList>
    </citation>
    <scope>NUCLEOTIDE SEQUENCE [LARGE SCALE GENOMIC DNA]</scope>
    <source>
        <strain evidence="4">FF10</strain>
    </source>
</reference>
<dbReference type="EMBL" id="CTEN01000001">
    <property type="protein sequence ID" value="CQR23970.1"/>
    <property type="molecule type" value="Genomic_DNA"/>
</dbReference>
<evidence type="ECO:0000259" key="1">
    <source>
        <dbReference type="Pfam" id="PF13354"/>
    </source>
</evidence>
<dbReference type="SUPFAM" id="SSF56601">
    <property type="entry name" value="beta-lactamase/transpeptidase-like"/>
    <property type="match status" value="1"/>
</dbReference>
<proteinExistence type="predicted"/>
<keyword evidence="4" id="KW-1185">Reference proteome</keyword>
<dbReference type="Pfam" id="PF19087">
    <property type="entry name" value="DUF5776"/>
    <property type="match status" value="1"/>
</dbReference>
<protein>
    <submittedName>
        <fullName evidence="3">Beta-lactamase class A</fullName>
    </submittedName>
</protein>
<accession>A0A0E4H2S4</accession>